<dbReference type="SUPFAM" id="SSF48726">
    <property type="entry name" value="Immunoglobulin"/>
    <property type="match status" value="2"/>
</dbReference>
<dbReference type="PROSITE" id="PS50835">
    <property type="entry name" value="IG_LIKE"/>
    <property type="match status" value="2"/>
</dbReference>
<evidence type="ECO:0000256" key="1">
    <source>
        <dbReference type="ARBA" id="ARBA00004370"/>
    </source>
</evidence>
<evidence type="ECO:0000256" key="3">
    <source>
        <dbReference type="ARBA" id="ARBA00022989"/>
    </source>
</evidence>
<dbReference type="Proteomes" id="UP000544127">
    <property type="component" value="Unassembled WGS sequence"/>
</dbReference>
<evidence type="ECO:0000313" key="9">
    <source>
        <dbReference type="Proteomes" id="UP000544127"/>
    </source>
</evidence>
<dbReference type="Gene3D" id="2.60.40.10">
    <property type="entry name" value="Immunoglobulins"/>
    <property type="match status" value="2"/>
</dbReference>
<dbReference type="InterPro" id="IPR007110">
    <property type="entry name" value="Ig-like_dom"/>
</dbReference>
<dbReference type="Pfam" id="PF07654">
    <property type="entry name" value="C1-set"/>
    <property type="match status" value="1"/>
</dbReference>
<dbReference type="PANTHER" id="PTHR19256:SF65">
    <property type="entry name" value="T CELL RECEPTOR GAMMA CONSTANT 1-RELATED"/>
    <property type="match status" value="1"/>
</dbReference>
<evidence type="ECO:0000259" key="7">
    <source>
        <dbReference type="PROSITE" id="PS50835"/>
    </source>
</evidence>
<protein>
    <submittedName>
        <fullName evidence="8">IGL1 protein</fullName>
    </submittedName>
</protein>
<comment type="caution">
    <text evidence="8">The sequence shown here is derived from an EMBL/GenBank/DDBJ whole genome shotgun (WGS) entry which is preliminary data.</text>
</comment>
<dbReference type="PANTHER" id="PTHR19256">
    <property type="entry name" value="T-CELL RECEPTOR GAMMA CHAIN"/>
    <property type="match status" value="1"/>
</dbReference>
<evidence type="ECO:0000313" key="8">
    <source>
        <dbReference type="EMBL" id="NWU90201.1"/>
    </source>
</evidence>
<dbReference type="InterPro" id="IPR036179">
    <property type="entry name" value="Ig-like_dom_sf"/>
</dbReference>
<sequence>LHWYRQLPGEPPKRIVYMLGQNPVFDDGVDGARFEAWRDPNQPRYGLTIHYLTPQDSGTYYCAYWHHSPLSTVIGYSKKVFGSGTKLIVSDQGVSPPADFEIMQAEHENKITYICLIDKFYPEVIRVTWTEEGKEIKDNIVKGDTWKPVAGDKYSIGSWLTVPAENKNKNYHCKYDHESQSRSLATKDIADSTMREDEEDCPTYSVLNRDQLMHRTAYLVYLVLLLKSSVYYLI</sequence>
<evidence type="ECO:0000256" key="4">
    <source>
        <dbReference type="ARBA" id="ARBA00023136"/>
    </source>
</evidence>
<name>A0A7K6AKH5_UPUEP</name>
<dbReference type="Pfam" id="PF07686">
    <property type="entry name" value="V-set"/>
    <property type="match status" value="1"/>
</dbReference>
<dbReference type="InterPro" id="IPR003597">
    <property type="entry name" value="Ig_C1-set"/>
</dbReference>
<dbReference type="AlphaFoldDB" id="A0A7K6AKH5"/>
<proteinExistence type="predicted"/>
<reference evidence="8 9" key="1">
    <citation type="submission" date="2019-09" db="EMBL/GenBank/DDBJ databases">
        <title>Bird 10,000 Genomes (B10K) Project - Family phase.</title>
        <authorList>
            <person name="Zhang G."/>
        </authorList>
    </citation>
    <scope>NUCLEOTIDE SEQUENCE [LARGE SCALE GENOMIC DNA]</scope>
    <source>
        <strain evidence="8">B10K-DU-012-37</strain>
    </source>
</reference>
<evidence type="ECO:0000256" key="2">
    <source>
        <dbReference type="ARBA" id="ARBA00022692"/>
    </source>
</evidence>
<feature type="domain" description="Ig-like" evidence="7">
    <location>
        <begin position="1"/>
        <end position="62"/>
    </location>
</feature>
<keyword evidence="5" id="KW-0675">Receptor</keyword>
<feature type="domain" description="Ig-like" evidence="7">
    <location>
        <begin position="97"/>
        <end position="185"/>
    </location>
</feature>
<evidence type="ECO:0000256" key="6">
    <source>
        <dbReference type="ARBA" id="ARBA00023319"/>
    </source>
</evidence>
<keyword evidence="6" id="KW-0393">Immunoglobulin domain</keyword>
<organism evidence="8 9">
    <name type="scientific">Upupa epops</name>
    <name type="common">Eurasian hoopoe</name>
    <dbReference type="NCBI Taxonomy" id="57439"/>
    <lineage>
        <taxon>Eukaryota</taxon>
        <taxon>Metazoa</taxon>
        <taxon>Chordata</taxon>
        <taxon>Craniata</taxon>
        <taxon>Vertebrata</taxon>
        <taxon>Euteleostomi</taxon>
        <taxon>Archelosauria</taxon>
        <taxon>Archosauria</taxon>
        <taxon>Dinosauria</taxon>
        <taxon>Saurischia</taxon>
        <taxon>Theropoda</taxon>
        <taxon>Coelurosauria</taxon>
        <taxon>Aves</taxon>
        <taxon>Neognathae</taxon>
        <taxon>Neoaves</taxon>
        <taxon>Telluraves</taxon>
        <taxon>Coraciimorphae</taxon>
        <taxon>Bucerotiformes</taxon>
        <taxon>Upupidae</taxon>
        <taxon>Upupa</taxon>
    </lineage>
</organism>
<feature type="non-terminal residue" evidence="8">
    <location>
        <position position="234"/>
    </location>
</feature>
<evidence type="ECO:0000256" key="5">
    <source>
        <dbReference type="ARBA" id="ARBA00023170"/>
    </source>
</evidence>
<dbReference type="InterPro" id="IPR013783">
    <property type="entry name" value="Ig-like_fold"/>
</dbReference>
<gene>
    <name evidence="8" type="primary">Igl1</name>
    <name evidence="8" type="ORF">UPUEPO_R01051</name>
</gene>
<dbReference type="InterPro" id="IPR013106">
    <property type="entry name" value="Ig_V-set"/>
</dbReference>
<dbReference type="InterPro" id="IPR051117">
    <property type="entry name" value="TRG_var/const_region"/>
</dbReference>
<keyword evidence="2" id="KW-0812">Transmembrane</keyword>
<keyword evidence="4" id="KW-0472">Membrane</keyword>
<dbReference type="SMART" id="SM00407">
    <property type="entry name" value="IGc1"/>
    <property type="match status" value="1"/>
</dbReference>
<accession>A0A7K6AKH5</accession>
<feature type="non-terminal residue" evidence="8">
    <location>
        <position position="1"/>
    </location>
</feature>
<keyword evidence="9" id="KW-1185">Reference proteome</keyword>
<dbReference type="OrthoDB" id="8924181at2759"/>
<dbReference type="GO" id="GO:0016020">
    <property type="term" value="C:membrane"/>
    <property type="evidence" value="ECO:0007669"/>
    <property type="project" value="UniProtKB-SubCell"/>
</dbReference>
<dbReference type="EMBL" id="VZRI01002151">
    <property type="protein sequence ID" value="NWU90201.1"/>
    <property type="molecule type" value="Genomic_DNA"/>
</dbReference>
<comment type="subcellular location">
    <subcellularLocation>
        <location evidence="1">Membrane</location>
    </subcellularLocation>
</comment>
<keyword evidence="3" id="KW-1133">Transmembrane helix</keyword>